<evidence type="ECO:0000256" key="4">
    <source>
        <dbReference type="ARBA" id="ARBA00022695"/>
    </source>
</evidence>
<evidence type="ECO:0000256" key="1">
    <source>
        <dbReference type="ARBA" id="ARBA00001946"/>
    </source>
</evidence>
<dbReference type="InParanoid" id="H2AWH2"/>
<evidence type="ECO:0000313" key="11">
    <source>
        <dbReference type="Proteomes" id="UP000005220"/>
    </source>
</evidence>
<comment type="similarity">
    <text evidence="2">Belongs to the SELO family.</text>
</comment>
<keyword evidence="7" id="KW-0067">ATP-binding</keyword>
<dbReference type="GO" id="GO:0005524">
    <property type="term" value="F:ATP binding"/>
    <property type="evidence" value="ECO:0007669"/>
    <property type="project" value="UniProtKB-KW"/>
</dbReference>
<keyword evidence="11" id="KW-1185">Reference proteome</keyword>
<evidence type="ECO:0000313" key="10">
    <source>
        <dbReference type="EMBL" id="CCF58722.1"/>
    </source>
</evidence>
<dbReference type="eggNOG" id="KOG2542">
    <property type="taxonomic scope" value="Eukaryota"/>
</dbReference>
<dbReference type="PANTHER" id="PTHR32057">
    <property type="entry name" value="PROTEIN ADENYLYLTRANSFERASE SELO, MITOCHONDRIAL"/>
    <property type="match status" value="1"/>
</dbReference>
<dbReference type="GO" id="GO:0046872">
    <property type="term" value="F:metal ion binding"/>
    <property type="evidence" value="ECO:0007669"/>
    <property type="project" value="UniProtKB-KW"/>
</dbReference>
<reference evidence="10 11" key="1">
    <citation type="journal article" date="2011" name="Proc. Natl. Acad. Sci. U.S.A.">
        <title>Evolutionary erosion of yeast sex chromosomes by mating-type switching accidents.</title>
        <authorList>
            <person name="Gordon J.L."/>
            <person name="Armisen D."/>
            <person name="Proux-Wera E."/>
            <person name="Oheigeartaigh S.S."/>
            <person name="Byrne K.P."/>
            <person name="Wolfe K.H."/>
        </authorList>
    </citation>
    <scope>NUCLEOTIDE SEQUENCE [LARGE SCALE GENOMIC DNA]</scope>
    <source>
        <strain evidence="11">ATCC 22294 / BCRC 22015 / CBS 2517 / CECT 1963 / NBRC 1671 / NRRL Y-8276</strain>
    </source>
</reference>
<dbReference type="OrthoDB" id="10254721at2759"/>
<evidence type="ECO:0000256" key="6">
    <source>
        <dbReference type="ARBA" id="ARBA00022741"/>
    </source>
</evidence>
<dbReference type="HOGENOM" id="CLU_010245_2_1_1"/>
<comment type="cofactor">
    <cofactor evidence="1">
        <name>Mg(2+)</name>
        <dbReference type="ChEBI" id="CHEBI:18420"/>
    </cofactor>
</comment>
<dbReference type="RefSeq" id="XP_003957857.1">
    <property type="nucleotide sequence ID" value="XM_003957808.1"/>
</dbReference>
<evidence type="ECO:0000256" key="5">
    <source>
        <dbReference type="ARBA" id="ARBA00022723"/>
    </source>
</evidence>
<dbReference type="Pfam" id="PF02696">
    <property type="entry name" value="SelO"/>
    <property type="match status" value="1"/>
</dbReference>
<evidence type="ECO:0000256" key="3">
    <source>
        <dbReference type="ARBA" id="ARBA00022679"/>
    </source>
</evidence>
<dbReference type="PANTHER" id="PTHR32057:SF14">
    <property type="entry name" value="PROTEIN ADENYLYLTRANSFERASE SELO, MITOCHONDRIAL"/>
    <property type="match status" value="1"/>
</dbReference>
<sequence>MPEKIKIFDALRNSGKSSVIDKLTPDRWLPNVTAAINLVENTTSTDAERIKAFHTPRIVSKGSHFAFCLPTKRQYVRCLINSRNALDDFNLSLDDNLIKIFNGEKVYYDKEKNIFSYSLAYAGFQFGEFAGQLGDGRLVNLFDLPDKSKTYQTFQLKGCGITPFSRFGDGKAVLRSSIREFIISEALFNIGIPSTRAIQLSSLPGTKALRNGMEPCAVVCRFAPSWIRLGNFNLFRRRPDPKGLVALSDYCIENVFDNGRGFPKDIDLNHFTRDYFPDADENVAAEEHSKLRDGLTKYALFFRHVVNLNAECVAYWQAYGFLNGVLNTDNTSIMGISMDFGPFNFLDRFQPDFTPNHDDSMKRYSFENQPGVILWNLIQFAQDIALLLGADESMIGNITEIDLTKLDDGTEAKMLERLNKIIRLSVNEYKFHFTAKYGDLFAKRLGIDLGIDISNCTDQTSIQRVAEVITEFCSVIVEPLLKILQTTKIDYNNFFVNLQNYQGNFFDTDTTAFAGLDKEFVSIFFNESQIEQLLRFEKDRKSQLSNNGEIRLMKDILEDLKAWTKCYTDLVTNHQVRREIARKFNPLFIPRSWIFDQVIDDLTIRQKDVLENPDSELDTSLLQKLHLMSSYPYDPSKWDKSIRNDVVESWTTLEHSWKRQDTAKYMKQATCSS</sequence>
<accession>H2AWH2</accession>
<evidence type="ECO:0000256" key="9">
    <source>
        <dbReference type="ARBA" id="ARBA00031547"/>
    </source>
</evidence>
<proteinExistence type="inferred from homology"/>
<evidence type="ECO:0000256" key="8">
    <source>
        <dbReference type="ARBA" id="ARBA00022842"/>
    </source>
</evidence>
<gene>
    <name evidence="10" type="primary">KAFR0F01260</name>
    <name evidence="10" type="ORF">KAFR_0F01260</name>
</gene>
<dbReference type="KEGG" id="kaf:KAFR_0F01260"/>
<dbReference type="FunCoup" id="H2AWH2">
    <property type="interactions" value="377"/>
</dbReference>
<dbReference type="GeneID" id="13884190"/>
<keyword evidence="4" id="KW-0548">Nucleotidyltransferase</keyword>
<keyword evidence="5" id="KW-0479">Metal-binding</keyword>
<organism evidence="10 11">
    <name type="scientific">Kazachstania africana (strain ATCC 22294 / BCRC 22015 / CBS 2517 / CECT 1963 / NBRC 1671 / NRRL Y-8276)</name>
    <name type="common">Yeast</name>
    <name type="synonym">Kluyveromyces africanus</name>
    <dbReference type="NCBI Taxonomy" id="1071382"/>
    <lineage>
        <taxon>Eukaryota</taxon>
        <taxon>Fungi</taxon>
        <taxon>Dikarya</taxon>
        <taxon>Ascomycota</taxon>
        <taxon>Saccharomycotina</taxon>
        <taxon>Saccharomycetes</taxon>
        <taxon>Saccharomycetales</taxon>
        <taxon>Saccharomycetaceae</taxon>
        <taxon>Kazachstania</taxon>
    </lineage>
</organism>
<evidence type="ECO:0000256" key="2">
    <source>
        <dbReference type="ARBA" id="ARBA00009747"/>
    </source>
</evidence>
<dbReference type="GO" id="GO:0045454">
    <property type="term" value="P:cell redox homeostasis"/>
    <property type="evidence" value="ECO:0007669"/>
    <property type="project" value="EnsemblFungi"/>
</dbReference>
<dbReference type="EMBL" id="HE650826">
    <property type="protein sequence ID" value="CCF58722.1"/>
    <property type="molecule type" value="Genomic_DNA"/>
</dbReference>
<dbReference type="GO" id="GO:0070733">
    <property type="term" value="F:AMPylase activity"/>
    <property type="evidence" value="ECO:0007669"/>
    <property type="project" value="EnsemblFungi"/>
</dbReference>
<dbReference type="InterPro" id="IPR003846">
    <property type="entry name" value="SelO"/>
</dbReference>
<dbReference type="Proteomes" id="UP000005220">
    <property type="component" value="Chromosome 6"/>
</dbReference>
<dbReference type="AlphaFoldDB" id="H2AWH2"/>
<dbReference type="GO" id="GO:0005739">
    <property type="term" value="C:mitochondrion"/>
    <property type="evidence" value="ECO:0007669"/>
    <property type="project" value="EnsemblFungi"/>
</dbReference>
<evidence type="ECO:0000256" key="7">
    <source>
        <dbReference type="ARBA" id="ARBA00022840"/>
    </source>
</evidence>
<keyword evidence="3" id="KW-0808">Transferase</keyword>
<name>H2AWH2_KAZAF</name>
<dbReference type="STRING" id="1071382.H2AWH2"/>
<keyword evidence="8" id="KW-0460">Magnesium</keyword>
<keyword evidence="6" id="KW-0547">Nucleotide-binding</keyword>
<protein>
    <recommendedName>
        <fullName evidence="9">Selenoprotein O</fullName>
    </recommendedName>
</protein>